<dbReference type="InterPro" id="IPR058240">
    <property type="entry name" value="rSAM_sf"/>
</dbReference>
<evidence type="ECO:0000256" key="1">
    <source>
        <dbReference type="ARBA" id="ARBA00022691"/>
    </source>
</evidence>
<comment type="caution">
    <text evidence="6">The sequence shown here is derived from an EMBL/GenBank/DDBJ whole genome shotgun (WGS) entry which is preliminary data.</text>
</comment>
<accession>A0A1G2EPK8</accession>
<gene>
    <name evidence="6" type="ORF">A2365_00775</name>
</gene>
<dbReference type="InterPro" id="IPR050377">
    <property type="entry name" value="Radical_SAM_PqqE_MftC-like"/>
</dbReference>
<dbReference type="Proteomes" id="UP000177740">
    <property type="component" value="Unassembled WGS sequence"/>
</dbReference>
<proteinExistence type="predicted"/>
<protein>
    <recommendedName>
        <fullName evidence="5">Radical SAM core domain-containing protein</fullName>
    </recommendedName>
</protein>
<evidence type="ECO:0000313" key="7">
    <source>
        <dbReference type="Proteomes" id="UP000177740"/>
    </source>
</evidence>
<keyword evidence="4" id="KW-0411">Iron-sulfur</keyword>
<dbReference type="PROSITE" id="PS51918">
    <property type="entry name" value="RADICAL_SAM"/>
    <property type="match status" value="1"/>
</dbReference>
<dbReference type="EMBL" id="MHMM01000010">
    <property type="protein sequence ID" value="OGZ27188.1"/>
    <property type="molecule type" value="Genomic_DNA"/>
</dbReference>
<reference evidence="6 7" key="1">
    <citation type="journal article" date="2016" name="Nat. Commun.">
        <title>Thousands of microbial genomes shed light on interconnected biogeochemical processes in an aquifer system.</title>
        <authorList>
            <person name="Anantharaman K."/>
            <person name="Brown C.T."/>
            <person name="Hug L.A."/>
            <person name="Sharon I."/>
            <person name="Castelle C.J."/>
            <person name="Probst A.J."/>
            <person name="Thomas B.C."/>
            <person name="Singh A."/>
            <person name="Wilkins M.J."/>
            <person name="Karaoz U."/>
            <person name="Brodie E.L."/>
            <person name="Williams K.H."/>
            <person name="Hubbard S.S."/>
            <person name="Banfield J.F."/>
        </authorList>
    </citation>
    <scope>NUCLEOTIDE SEQUENCE [LARGE SCALE GENOMIC DNA]</scope>
</reference>
<evidence type="ECO:0000256" key="2">
    <source>
        <dbReference type="ARBA" id="ARBA00022723"/>
    </source>
</evidence>
<evidence type="ECO:0000259" key="5">
    <source>
        <dbReference type="PROSITE" id="PS51918"/>
    </source>
</evidence>
<dbReference type="CDD" id="cd01335">
    <property type="entry name" value="Radical_SAM"/>
    <property type="match status" value="1"/>
</dbReference>
<sequence>MQVPKIAWITVNHKCNLRCRWCYQRELKGKGTTMDKEMAKGIVNLLAGFQPRTIVLIGGEPTVWNHYFTLARHIAGKGLRTTVVSNGLTFANYKFVEKSVRAGITNVTISVKGFSPQGYEAGCGYSGGYEVVKRAIANLSRTPIKTMISITVSYDIVERWKEITAFLKEFPKGFYSFSFEKPVILADGTVAMDDRMMPGKIASWIQDVMYPSLAQSGIDFKAEFVFPHCQFPQSFIDEVEKSNHVFGGCLLLKSNGVVFDPAGNVLPCNHFVGFPLGKYGVDFKTSEEFLMWRESQGDFYKKTMSAPCEECGKCNRWYKCGAGCRLWWLYRGTPELIKTETASV</sequence>
<dbReference type="NCBIfam" id="TIGR04085">
    <property type="entry name" value="rSAM_more_4Fe4S"/>
    <property type="match status" value="1"/>
</dbReference>
<evidence type="ECO:0000313" key="6">
    <source>
        <dbReference type="EMBL" id="OGZ27188.1"/>
    </source>
</evidence>
<keyword evidence="1" id="KW-0949">S-adenosyl-L-methionine</keyword>
<dbReference type="Gene3D" id="3.20.20.70">
    <property type="entry name" value="Aldolase class I"/>
    <property type="match status" value="1"/>
</dbReference>
<dbReference type="InterPro" id="IPR007197">
    <property type="entry name" value="rSAM"/>
</dbReference>
<dbReference type="GO" id="GO:0046872">
    <property type="term" value="F:metal ion binding"/>
    <property type="evidence" value="ECO:0007669"/>
    <property type="project" value="UniProtKB-KW"/>
</dbReference>
<dbReference type="InterPro" id="IPR013785">
    <property type="entry name" value="Aldolase_TIM"/>
</dbReference>
<evidence type="ECO:0000256" key="3">
    <source>
        <dbReference type="ARBA" id="ARBA00023004"/>
    </source>
</evidence>
<dbReference type="InterPro" id="IPR023885">
    <property type="entry name" value="4Fe4S-binding_SPASM_dom"/>
</dbReference>
<dbReference type="SUPFAM" id="SSF102114">
    <property type="entry name" value="Radical SAM enzymes"/>
    <property type="match status" value="1"/>
</dbReference>
<dbReference type="AlphaFoldDB" id="A0A1G2EPK8"/>
<dbReference type="STRING" id="1801677.A2365_00775"/>
<dbReference type="SFLD" id="SFLDS00029">
    <property type="entry name" value="Radical_SAM"/>
    <property type="match status" value="1"/>
</dbReference>
<dbReference type="PANTHER" id="PTHR11228:SF7">
    <property type="entry name" value="PQQA PEPTIDE CYCLASE"/>
    <property type="match status" value="1"/>
</dbReference>
<dbReference type="Pfam" id="PF04055">
    <property type="entry name" value="Radical_SAM"/>
    <property type="match status" value="1"/>
</dbReference>
<dbReference type="GO" id="GO:0051536">
    <property type="term" value="F:iron-sulfur cluster binding"/>
    <property type="evidence" value="ECO:0007669"/>
    <property type="project" value="UniProtKB-KW"/>
</dbReference>
<dbReference type="PANTHER" id="PTHR11228">
    <property type="entry name" value="RADICAL SAM DOMAIN PROTEIN"/>
    <property type="match status" value="1"/>
</dbReference>
<organism evidence="6 7">
    <name type="scientific">Candidatus Nealsonbacteria bacterium RIFOXYB1_FULL_40_15</name>
    <dbReference type="NCBI Taxonomy" id="1801677"/>
    <lineage>
        <taxon>Bacteria</taxon>
        <taxon>Candidatus Nealsoniibacteriota</taxon>
    </lineage>
</organism>
<dbReference type="SFLD" id="SFLDG01067">
    <property type="entry name" value="SPASM/twitch_domain_containing"/>
    <property type="match status" value="1"/>
</dbReference>
<name>A0A1G2EPK8_9BACT</name>
<keyword evidence="3" id="KW-0408">Iron</keyword>
<feature type="domain" description="Radical SAM core" evidence="5">
    <location>
        <begin position="1"/>
        <end position="223"/>
    </location>
</feature>
<evidence type="ECO:0000256" key="4">
    <source>
        <dbReference type="ARBA" id="ARBA00023014"/>
    </source>
</evidence>
<keyword evidence="2" id="KW-0479">Metal-binding</keyword>
<dbReference type="GO" id="GO:0003824">
    <property type="term" value="F:catalytic activity"/>
    <property type="evidence" value="ECO:0007669"/>
    <property type="project" value="InterPro"/>
</dbReference>